<comment type="caution">
    <text evidence="1">The sequence shown here is derived from an EMBL/GenBank/DDBJ whole genome shotgun (WGS) entry which is preliminary data.</text>
</comment>
<dbReference type="EMBL" id="JACBXS010000031">
    <property type="protein sequence ID" value="NYS26039.1"/>
    <property type="molecule type" value="Genomic_DNA"/>
</dbReference>
<evidence type="ECO:0000313" key="1">
    <source>
        <dbReference type="EMBL" id="NYS26039.1"/>
    </source>
</evidence>
<reference evidence="1 2" key="1">
    <citation type="journal article" date="2000" name="Arch. Microbiol.">
        <title>Rhodobaca bogoriensis gen. nov. and sp. nov., an alkaliphilic purple nonsulfur bacterium from African Rift Valley soda lakes.</title>
        <authorList>
            <person name="Milford A.D."/>
            <person name="Achenbach L.A."/>
            <person name="Jung D.O."/>
            <person name="Madigan M.T."/>
        </authorList>
    </citation>
    <scope>NUCLEOTIDE SEQUENCE [LARGE SCALE GENOMIC DNA]</scope>
    <source>
        <strain evidence="1 2">2376</strain>
    </source>
</reference>
<keyword evidence="2" id="KW-1185">Reference proteome</keyword>
<accession>A0A7Z0I1X3</accession>
<evidence type="ECO:0000313" key="2">
    <source>
        <dbReference type="Proteomes" id="UP000529417"/>
    </source>
</evidence>
<proteinExistence type="predicted"/>
<gene>
    <name evidence="1" type="ORF">HUK65_13675</name>
</gene>
<protein>
    <submittedName>
        <fullName evidence="1">Uncharacterized protein</fullName>
    </submittedName>
</protein>
<dbReference type="Proteomes" id="UP000529417">
    <property type="component" value="Unassembled WGS sequence"/>
</dbReference>
<dbReference type="AlphaFoldDB" id="A0A7Z0I1X3"/>
<organism evidence="1 2">
    <name type="scientific">Rhabdonatronobacter sediminivivens</name>
    <dbReference type="NCBI Taxonomy" id="2743469"/>
    <lineage>
        <taxon>Bacteria</taxon>
        <taxon>Pseudomonadati</taxon>
        <taxon>Pseudomonadota</taxon>
        <taxon>Alphaproteobacteria</taxon>
        <taxon>Rhodobacterales</taxon>
        <taxon>Paracoccaceae</taxon>
        <taxon>Rhabdonatronobacter</taxon>
    </lineage>
</organism>
<dbReference type="RefSeq" id="WP_179906838.1">
    <property type="nucleotide sequence ID" value="NZ_JACBXS010000031.1"/>
</dbReference>
<name>A0A7Z0I1X3_9RHOB</name>
<sequence>MLKQHKCAYAPSRAVCDCPAVAEIAEFARRAPHLDFSAAHARAVTDALKRAIDRSDSAIS</sequence>